<evidence type="ECO:0000313" key="2">
    <source>
        <dbReference type="EMBL" id="KAG2185878.1"/>
    </source>
</evidence>
<protein>
    <submittedName>
        <fullName evidence="2">Uncharacterized protein</fullName>
    </submittedName>
</protein>
<reference evidence="2" key="1">
    <citation type="submission" date="2020-12" db="EMBL/GenBank/DDBJ databases">
        <title>Metabolic potential, ecology and presence of endohyphal bacteria is reflected in genomic diversity of Mucoromycotina.</title>
        <authorList>
            <person name="Muszewska A."/>
            <person name="Okrasinska A."/>
            <person name="Steczkiewicz K."/>
            <person name="Drgas O."/>
            <person name="Orlowska M."/>
            <person name="Perlinska-Lenart U."/>
            <person name="Aleksandrzak-Piekarczyk T."/>
            <person name="Szatraj K."/>
            <person name="Zielenkiewicz U."/>
            <person name="Pilsyk S."/>
            <person name="Malc E."/>
            <person name="Mieczkowski P."/>
            <person name="Kruszewska J.S."/>
            <person name="Biernat P."/>
            <person name="Pawlowska J."/>
        </authorList>
    </citation>
    <scope>NUCLEOTIDE SEQUENCE</scope>
    <source>
        <strain evidence="2">WA0000067209</strain>
    </source>
</reference>
<sequence length="90" mass="9896">MLHLERFAGSTLEPSSEPIILYSDHVKSDYKGPLRGVVTSPLKRSHKPPPIYIPNYIPYLNTSGSSTANADGSYSPWSGNTAGDERPFFL</sequence>
<name>A0A8H7Q5Y6_MORIS</name>
<proteinExistence type="predicted"/>
<keyword evidence="3" id="KW-1185">Reference proteome</keyword>
<gene>
    <name evidence="2" type="ORF">INT43_002316</name>
</gene>
<dbReference type="EMBL" id="JAEPQZ010000001">
    <property type="protein sequence ID" value="KAG2185878.1"/>
    <property type="molecule type" value="Genomic_DNA"/>
</dbReference>
<evidence type="ECO:0000313" key="3">
    <source>
        <dbReference type="Proteomes" id="UP000654370"/>
    </source>
</evidence>
<accession>A0A8H7Q5Y6</accession>
<dbReference type="Proteomes" id="UP000654370">
    <property type="component" value="Unassembled WGS sequence"/>
</dbReference>
<dbReference type="AlphaFoldDB" id="A0A8H7Q5Y6"/>
<evidence type="ECO:0000256" key="1">
    <source>
        <dbReference type="SAM" id="MobiDB-lite"/>
    </source>
</evidence>
<organism evidence="2 3">
    <name type="scientific">Mortierella isabellina</name>
    <name type="common">Filamentous fungus</name>
    <name type="synonym">Umbelopsis isabellina</name>
    <dbReference type="NCBI Taxonomy" id="91625"/>
    <lineage>
        <taxon>Eukaryota</taxon>
        <taxon>Fungi</taxon>
        <taxon>Fungi incertae sedis</taxon>
        <taxon>Mucoromycota</taxon>
        <taxon>Mucoromycotina</taxon>
        <taxon>Umbelopsidomycetes</taxon>
        <taxon>Umbelopsidales</taxon>
        <taxon>Umbelopsidaceae</taxon>
        <taxon>Umbelopsis</taxon>
    </lineage>
</organism>
<feature type="region of interest" description="Disordered" evidence="1">
    <location>
        <begin position="69"/>
        <end position="90"/>
    </location>
</feature>
<dbReference type="OrthoDB" id="2384506at2759"/>
<comment type="caution">
    <text evidence="2">The sequence shown here is derived from an EMBL/GenBank/DDBJ whole genome shotgun (WGS) entry which is preliminary data.</text>
</comment>
<feature type="compositionally biased region" description="Polar residues" evidence="1">
    <location>
        <begin position="69"/>
        <end position="81"/>
    </location>
</feature>